<dbReference type="Proteomes" id="UP000609064">
    <property type="component" value="Unassembled WGS sequence"/>
</dbReference>
<reference evidence="1" key="1">
    <citation type="journal article" date="2014" name="Int. J. Syst. Evol. Microbiol.">
        <title>Complete genome sequence of Corynebacterium casei LMG S-19264T (=DSM 44701T), isolated from a smear-ripened cheese.</title>
        <authorList>
            <consortium name="US DOE Joint Genome Institute (JGI-PGF)"/>
            <person name="Walter F."/>
            <person name="Albersmeier A."/>
            <person name="Kalinowski J."/>
            <person name="Ruckert C."/>
        </authorList>
    </citation>
    <scope>NUCLEOTIDE SEQUENCE</scope>
    <source>
        <strain evidence="1">CGMCC 1.15958</strain>
    </source>
</reference>
<evidence type="ECO:0008006" key="3">
    <source>
        <dbReference type="Google" id="ProtNLM"/>
    </source>
</evidence>
<name>A0A916Z1E3_9BACT</name>
<proteinExistence type="predicted"/>
<evidence type="ECO:0000313" key="2">
    <source>
        <dbReference type="Proteomes" id="UP000609064"/>
    </source>
</evidence>
<gene>
    <name evidence="1" type="ORF">GCM10011514_40270</name>
</gene>
<reference evidence="1" key="2">
    <citation type="submission" date="2020-09" db="EMBL/GenBank/DDBJ databases">
        <authorList>
            <person name="Sun Q."/>
            <person name="Zhou Y."/>
        </authorList>
    </citation>
    <scope>NUCLEOTIDE SEQUENCE</scope>
    <source>
        <strain evidence="1">CGMCC 1.15958</strain>
    </source>
</reference>
<dbReference type="Gene3D" id="3.30.70.1060">
    <property type="entry name" value="Dimeric alpha+beta barrel"/>
    <property type="match status" value="1"/>
</dbReference>
<dbReference type="AlphaFoldDB" id="A0A916Z1E3"/>
<keyword evidence="2" id="KW-1185">Reference proteome</keyword>
<sequence length="88" mass="10532">MKRITVLITMHFDNSKGNFEELRKQEMAHIMQWKEAGILENFYIKSEKDGAMLIFKDTEMPEVVKNIEHLPLFPFMGKVEYLNFDKMF</sequence>
<organism evidence="1 2">
    <name type="scientific">Emticicia aquatilis</name>
    <dbReference type="NCBI Taxonomy" id="1537369"/>
    <lineage>
        <taxon>Bacteria</taxon>
        <taxon>Pseudomonadati</taxon>
        <taxon>Bacteroidota</taxon>
        <taxon>Cytophagia</taxon>
        <taxon>Cytophagales</taxon>
        <taxon>Leadbetterellaceae</taxon>
        <taxon>Emticicia</taxon>
    </lineage>
</organism>
<evidence type="ECO:0000313" key="1">
    <source>
        <dbReference type="EMBL" id="GGD72063.1"/>
    </source>
</evidence>
<comment type="caution">
    <text evidence="1">The sequence shown here is derived from an EMBL/GenBank/DDBJ whole genome shotgun (WGS) entry which is preliminary data.</text>
</comment>
<protein>
    <recommendedName>
        <fullName evidence="3">Muconolactone isomerase domain-containing protein</fullName>
    </recommendedName>
</protein>
<dbReference type="EMBL" id="BMKK01000009">
    <property type="protein sequence ID" value="GGD72063.1"/>
    <property type="molecule type" value="Genomic_DNA"/>
</dbReference>
<dbReference type="RefSeq" id="WP_188768808.1">
    <property type="nucleotide sequence ID" value="NZ_BMKK01000009.1"/>
</dbReference>
<accession>A0A916Z1E3</accession>